<dbReference type="Pfam" id="PF22995">
    <property type="entry name" value="C2CH-3rd_BIRD-IDD"/>
    <property type="match status" value="1"/>
</dbReference>
<dbReference type="Pfam" id="PF22996">
    <property type="entry name" value="C2H2-2nd_BIRD-IDD"/>
    <property type="match status" value="1"/>
</dbReference>
<keyword evidence="2" id="KW-0677">Repeat</keyword>
<feature type="compositionally biased region" description="Polar residues" evidence="7">
    <location>
        <begin position="286"/>
        <end position="298"/>
    </location>
</feature>
<dbReference type="PANTHER" id="PTHR10593:SF214">
    <property type="entry name" value="PROTEIN INDETERMINATE-DOMAIN 5, CHLOROPLASTIC"/>
    <property type="match status" value="1"/>
</dbReference>
<organism evidence="11 12">
    <name type="scientific">Hibiscus sabdariffa</name>
    <name type="common">roselle</name>
    <dbReference type="NCBI Taxonomy" id="183260"/>
    <lineage>
        <taxon>Eukaryota</taxon>
        <taxon>Viridiplantae</taxon>
        <taxon>Streptophyta</taxon>
        <taxon>Embryophyta</taxon>
        <taxon>Tracheophyta</taxon>
        <taxon>Spermatophyta</taxon>
        <taxon>Magnoliopsida</taxon>
        <taxon>eudicotyledons</taxon>
        <taxon>Gunneridae</taxon>
        <taxon>Pentapetalae</taxon>
        <taxon>rosids</taxon>
        <taxon>malvids</taxon>
        <taxon>Malvales</taxon>
        <taxon>Malvaceae</taxon>
        <taxon>Malvoideae</taxon>
        <taxon>Hibiscus</taxon>
    </lineage>
</organism>
<gene>
    <name evidence="11" type="ORF">V6N12_043517</name>
</gene>
<keyword evidence="3" id="KW-0863">Zinc-finger</keyword>
<dbReference type="InterPro" id="IPR055186">
    <property type="entry name" value="C2H2-2nd_BIRD-IDD"/>
</dbReference>
<evidence type="ECO:0000256" key="3">
    <source>
        <dbReference type="ARBA" id="ARBA00022771"/>
    </source>
</evidence>
<evidence type="ECO:0000256" key="6">
    <source>
        <dbReference type="ARBA" id="ARBA00023163"/>
    </source>
</evidence>
<evidence type="ECO:0000256" key="5">
    <source>
        <dbReference type="ARBA" id="ARBA00023015"/>
    </source>
</evidence>
<reference evidence="11 12" key="1">
    <citation type="journal article" date="2024" name="G3 (Bethesda)">
        <title>Genome assembly of Hibiscus sabdariffa L. provides insights into metabolisms of medicinal natural products.</title>
        <authorList>
            <person name="Kim T."/>
        </authorList>
    </citation>
    <scope>NUCLEOTIDE SEQUENCE [LARGE SCALE GENOMIC DNA]</scope>
    <source>
        <strain evidence="11">TK-2024</strain>
        <tissue evidence="11">Old leaves</tissue>
    </source>
</reference>
<accession>A0ABR2DHJ2</accession>
<name>A0ABR2DHJ2_9ROSI</name>
<dbReference type="InterPro" id="IPR031140">
    <property type="entry name" value="IDD1-16"/>
</dbReference>
<keyword evidence="5" id="KW-0805">Transcription regulation</keyword>
<feature type="domain" description="BIRD-IDD transcription factor fourth C2HC zinc finger" evidence="8">
    <location>
        <begin position="151"/>
        <end position="187"/>
    </location>
</feature>
<dbReference type="Proteomes" id="UP001472677">
    <property type="component" value="Unassembled WGS sequence"/>
</dbReference>
<evidence type="ECO:0000313" key="11">
    <source>
        <dbReference type="EMBL" id="KAK8537351.1"/>
    </source>
</evidence>
<dbReference type="InterPro" id="IPR055185">
    <property type="entry name" value="C2CH-4th_BIRD-IDD"/>
</dbReference>
<evidence type="ECO:0000256" key="1">
    <source>
        <dbReference type="ARBA" id="ARBA00022723"/>
    </source>
</evidence>
<sequence>MFLRSQRKINLAQVAELETADRSGLAPKESIGFLARKVGGIENLGFIPEDYSNYLRTKRTTEMKVGDTGGILEYLQNMQQDDPSFSYAIQKQFEPTCVHHDPSRALGDLTGIKKHYLRKHDEKIWKCDKCSKHYAVQSDWKAYSKTCGTREYRCDCGTLFSRRDSFMTHRAFCDALAQETASHPTPLNSIGGHFYGSCSYMSLGLSQLGTQIPSIQDHNSNHLLPPSIGSSNISSLFSSSVQSNNMLPQMSATALLQKAAQLGSSSSGGGSNNNNNNDNSLLRSFRASSSTGTETSNFGGVFGETTADNNLHELMHSIACGNSPILGSSSGVNTINIYSNRTSMEHEKPPQQQQQSLNVSGGGSDRLIRDFLGVGQVLRSMTGGATQQQGIRLSSLSSERNINITALTSHQSFGGRENFQ</sequence>
<evidence type="ECO:0000256" key="7">
    <source>
        <dbReference type="SAM" id="MobiDB-lite"/>
    </source>
</evidence>
<feature type="domain" description="BIRD-IDD transcription factor third C2HC zinc finger" evidence="9">
    <location>
        <begin position="125"/>
        <end position="148"/>
    </location>
</feature>
<protein>
    <submittedName>
        <fullName evidence="11">Uncharacterized protein</fullName>
    </submittedName>
</protein>
<keyword evidence="6" id="KW-0804">Transcription</keyword>
<evidence type="ECO:0000256" key="2">
    <source>
        <dbReference type="ARBA" id="ARBA00022737"/>
    </source>
</evidence>
<feature type="region of interest" description="Disordered" evidence="7">
    <location>
        <begin position="262"/>
        <end position="300"/>
    </location>
</feature>
<dbReference type="EMBL" id="JBBPBM010000028">
    <property type="protein sequence ID" value="KAK8537351.1"/>
    <property type="molecule type" value="Genomic_DNA"/>
</dbReference>
<keyword evidence="4" id="KW-0862">Zinc</keyword>
<dbReference type="PANTHER" id="PTHR10593">
    <property type="entry name" value="SERINE/THREONINE-PROTEIN KINASE RIO"/>
    <property type="match status" value="1"/>
</dbReference>
<feature type="domain" description="BIRD-IDD transcription factor second C2H2 zinc finger" evidence="10">
    <location>
        <begin position="94"/>
        <end position="120"/>
    </location>
</feature>
<evidence type="ECO:0000313" key="12">
    <source>
        <dbReference type="Proteomes" id="UP001472677"/>
    </source>
</evidence>
<evidence type="ECO:0000259" key="8">
    <source>
        <dbReference type="Pfam" id="PF22992"/>
    </source>
</evidence>
<keyword evidence="12" id="KW-1185">Reference proteome</keyword>
<comment type="caution">
    <text evidence="11">The sequence shown here is derived from an EMBL/GenBank/DDBJ whole genome shotgun (WGS) entry which is preliminary data.</text>
</comment>
<proteinExistence type="predicted"/>
<evidence type="ECO:0000259" key="9">
    <source>
        <dbReference type="Pfam" id="PF22995"/>
    </source>
</evidence>
<evidence type="ECO:0000259" key="10">
    <source>
        <dbReference type="Pfam" id="PF22996"/>
    </source>
</evidence>
<dbReference type="InterPro" id="IPR055187">
    <property type="entry name" value="C2CH-3rd_BIRD-IDD"/>
</dbReference>
<dbReference type="Pfam" id="PF22992">
    <property type="entry name" value="C2CH-4th_BIRD-IDD"/>
    <property type="match status" value="1"/>
</dbReference>
<evidence type="ECO:0000256" key="4">
    <source>
        <dbReference type="ARBA" id="ARBA00022833"/>
    </source>
</evidence>
<keyword evidence="1" id="KW-0479">Metal-binding</keyword>